<feature type="transmembrane region" description="Helical" evidence="6">
    <location>
        <begin position="106"/>
        <end position="130"/>
    </location>
</feature>
<keyword evidence="3 6" id="KW-0812">Transmembrane</keyword>
<evidence type="ECO:0000256" key="4">
    <source>
        <dbReference type="ARBA" id="ARBA00022989"/>
    </source>
</evidence>
<evidence type="ECO:0000256" key="6">
    <source>
        <dbReference type="SAM" id="Phobius"/>
    </source>
</evidence>
<dbReference type="InterPro" id="IPR051401">
    <property type="entry name" value="GtrA_CellWall_Glycosyl"/>
</dbReference>
<evidence type="ECO:0000259" key="7">
    <source>
        <dbReference type="Pfam" id="PF04138"/>
    </source>
</evidence>
<dbReference type="RefSeq" id="WP_309828385.1">
    <property type="nucleotide sequence ID" value="NZ_JAVIZX010000001.1"/>
</dbReference>
<evidence type="ECO:0000256" key="2">
    <source>
        <dbReference type="ARBA" id="ARBA00009399"/>
    </source>
</evidence>
<evidence type="ECO:0000313" key="9">
    <source>
        <dbReference type="Proteomes" id="UP001267710"/>
    </source>
</evidence>
<feature type="domain" description="GtrA/DPMS transmembrane" evidence="7">
    <location>
        <begin position="12"/>
        <end position="131"/>
    </location>
</feature>
<evidence type="ECO:0000313" key="8">
    <source>
        <dbReference type="EMBL" id="MDR6214293.1"/>
    </source>
</evidence>
<keyword evidence="5 6" id="KW-0472">Membrane</keyword>
<evidence type="ECO:0000256" key="1">
    <source>
        <dbReference type="ARBA" id="ARBA00004141"/>
    </source>
</evidence>
<comment type="similarity">
    <text evidence="2">Belongs to the GtrA family.</text>
</comment>
<feature type="transmembrane region" description="Helical" evidence="6">
    <location>
        <begin position="38"/>
        <end position="55"/>
    </location>
</feature>
<dbReference type="PANTHER" id="PTHR38459">
    <property type="entry name" value="PROPHAGE BACTOPRENOL-LINKED GLUCOSE TRANSLOCASE HOMOLOG"/>
    <property type="match status" value="1"/>
</dbReference>
<reference evidence="8 9" key="1">
    <citation type="submission" date="2023-08" db="EMBL/GenBank/DDBJ databases">
        <title>Functional and genomic diversity of the sorghum phyllosphere microbiome.</title>
        <authorList>
            <person name="Shade A."/>
        </authorList>
    </citation>
    <scope>NUCLEOTIDE SEQUENCE [LARGE SCALE GENOMIC DNA]</scope>
    <source>
        <strain evidence="8 9">SORGH_AS_0335</strain>
    </source>
</reference>
<comment type="caution">
    <text evidence="8">The sequence shown here is derived from an EMBL/GenBank/DDBJ whole genome shotgun (WGS) entry which is preliminary data.</text>
</comment>
<comment type="subcellular location">
    <subcellularLocation>
        <location evidence="1">Membrane</location>
        <topology evidence="1">Multi-pass membrane protein</topology>
    </subcellularLocation>
</comment>
<dbReference type="InterPro" id="IPR007267">
    <property type="entry name" value="GtrA_DPMS_TM"/>
</dbReference>
<feature type="transmembrane region" description="Helical" evidence="6">
    <location>
        <begin position="76"/>
        <end position="94"/>
    </location>
</feature>
<keyword evidence="4 6" id="KW-1133">Transmembrane helix</keyword>
<name>A0ABU1IAQ8_9BURK</name>
<evidence type="ECO:0000256" key="5">
    <source>
        <dbReference type="ARBA" id="ARBA00023136"/>
    </source>
</evidence>
<accession>A0ABU1IAQ8</accession>
<gene>
    <name evidence="8" type="ORF">QE399_001982</name>
</gene>
<protein>
    <submittedName>
        <fullName evidence="8">Flippase GtrA</fullName>
    </submittedName>
</protein>
<proteinExistence type="inferred from homology"/>
<organism evidence="8 9">
    <name type="scientific">Paracidovorax wautersii</name>
    <dbReference type="NCBI Taxonomy" id="1177982"/>
    <lineage>
        <taxon>Bacteria</taxon>
        <taxon>Pseudomonadati</taxon>
        <taxon>Pseudomonadota</taxon>
        <taxon>Betaproteobacteria</taxon>
        <taxon>Burkholderiales</taxon>
        <taxon>Comamonadaceae</taxon>
        <taxon>Paracidovorax</taxon>
    </lineage>
</organism>
<dbReference type="PANTHER" id="PTHR38459:SF1">
    <property type="entry name" value="PROPHAGE BACTOPRENOL-LINKED GLUCOSE TRANSLOCASE HOMOLOG"/>
    <property type="match status" value="1"/>
</dbReference>
<dbReference type="Pfam" id="PF04138">
    <property type="entry name" value="GtrA_DPMS_TM"/>
    <property type="match status" value="1"/>
</dbReference>
<dbReference type="EMBL" id="JAVIZX010000001">
    <property type="protein sequence ID" value="MDR6214293.1"/>
    <property type="molecule type" value="Genomic_DNA"/>
</dbReference>
<dbReference type="Proteomes" id="UP001267710">
    <property type="component" value="Unassembled WGS sequence"/>
</dbReference>
<keyword evidence="9" id="KW-1185">Reference proteome</keyword>
<sequence>MNSRTFAPQFVRFLGAGLVGLAVDIAVLYALAPALGWYAARVLSFLAAATTTWAINRRYAFQAQVPAGHTGWAREYARYLLSMTAGGAVNYATYTLLLHTPAVPQAPWLGVAAGSATGLVFNFTAARWWVFRRNHS</sequence>
<feature type="transmembrane region" description="Helical" evidence="6">
    <location>
        <begin position="12"/>
        <end position="32"/>
    </location>
</feature>
<evidence type="ECO:0000256" key="3">
    <source>
        <dbReference type="ARBA" id="ARBA00022692"/>
    </source>
</evidence>